<keyword evidence="2" id="KW-0813">Transport</keyword>
<evidence type="ECO:0000256" key="4">
    <source>
        <dbReference type="ARBA" id="ARBA00022840"/>
    </source>
</evidence>
<dbReference type="EMBL" id="QYUM01000001">
    <property type="protein sequence ID" value="RJF96399.1"/>
    <property type="molecule type" value="Genomic_DNA"/>
</dbReference>
<keyword evidence="7" id="KW-1185">Reference proteome</keyword>
<sequence>MAGSLMGVAIRVENLTKFYGGPTGTKALEDVDIAIEDCEFISIIGPSGCGKSTLLRILAGLHGFDTGSAAMFDEGVDAPRDDVGVVFQTANLLPWLTVDKNLTLALEIRRGKAAAEAADVGAMVEMLNLKGFEDKYPHELSGGMKHRVAIGQALMQNPRVLLMDEPFGALDALTRDRLNIELLRLWQRDRKTVVLITHSISEAVLLSDRVLVLSERPGRLIADLKIDLPRPRDPSITRDMPAFGDHVVELSRIMGVV</sequence>
<comment type="similarity">
    <text evidence="1">Belongs to the ABC transporter superfamily.</text>
</comment>
<dbReference type="PROSITE" id="PS50893">
    <property type="entry name" value="ABC_TRANSPORTER_2"/>
    <property type="match status" value="1"/>
</dbReference>
<reference evidence="6 7" key="1">
    <citation type="submission" date="2018-09" db="EMBL/GenBank/DDBJ databases">
        <authorList>
            <person name="Zhu H."/>
        </authorList>
    </citation>
    <scope>NUCLEOTIDE SEQUENCE [LARGE SCALE GENOMIC DNA]</scope>
    <source>
        <strain evidence="6 7">K2R01-6</strain>
    </source>
</reference>
<dbReference type="CDD" id="cd03293">
    <property type="entry name" value="ABC_NrtD_SsuB_transporters"/>
    <property type="match status" value="1"/>
</dbReference>
<dbReference type="InterPro" id="IPR027417">
    <property type="entry name" value="P-loop_NTPase"/>
</dbReference>
<dbReference type="AlphaFoldDB" id="A0A418WV30"/>
<dbReference type="GO" id="GO:0005524">
    <property type="term" value="F:ATP binding"/>
    <property type="evidence" value="ECO:0007669"/>
    <property type="project" value="UniProtKB-KW"/>
</dbReference>
<keyword evidence="3" id="KW-0547">Nucleotide-binding</keyword>
<keyword evidence="4 6" id="KW-0067">ATP-binding</keyword>
<proteinExistence type="inferred from homology"/>
<evidence type="ECO:0000256" key="1">
    <source>
        <dbReference type="ARBA" id="ARBA00005417"/>
    </source>
</evidence>
<organism evidence="6 7">
    <name type="scientific">Sphingomonas cavernae</name>
    <dbReference type="NCBI Taxonomy" id="2320861"/>
    <lineage>
        <taxon>Bacteria</taxon>
        <taxon>Pseudomonadati</taxon>
        <taxon>Pseudomonadota</taxon>
        <taxon>Alphaproteobacteria</taxon>
        <taxon>Sphingomonadales</taxon>
        <taxon>Sphingomonadaceae</taxon>
        <taxon>Sphingomonas</taxon>
    </lineage>
</organism>
<accession>A0A418WV30</accession>
<evidence type="ECO:0000256" key="2">
    <source>
        <dbReference type="ARBA" id="ARBA00022448"/>
    </source>
</evidence>
<dbReference type="InterPro" id="IPR003593">
    <property type="entry name" value="AAA+_ATPase"/>
</dbReference>
<feature type="domain" description="ABC transporter" evidence="5">
    <location>
        <begin position="10"/>
        <end position="240"/>
    </location>
</feature>
<dbReference type="GO" id="GO:0016887">
    <property type="term" value="F:ATP hydrolysis activity"/>
    <property type="evidence" value="ECO:0007669"/>
    <property type="project" value="InterPro"/>
</dbReference>
<evidence type="ECO:0000313" key="6">
    <source>
        <dbReference type="EMBL" id="RJF96399.1"/>
    </source>
</evidence>
<dbReference type="SMART" id="SM00382">
    <property type="entry name" value="AAA"/>
    <property type="match status" value="1"/>
</dbReference>
<dbReference type="Gene3D" id="3.40.50.300">
    <property type="entry name" value="P-loop containing nucleotide triphosphate hydrolases"/>
    <property type="match status" value="1"/>
</dbReference>
<evidence type="ECO:0000259" key="5">
    <source>
        <dbReference type="PROSITE" id="PS50893"/>
    </source>
</evidence>
<evidence type="ECO:0000256" key="3">
    <source>
        <dbReference type="ARBA" id="ARBA00022741"/>
    </source>
</evidence>
<dbReference type="InterPro" id="IPR003439">
    <property type="entry name" value="ABC_transporter-like_ATP-bd"/>
</dbReference>
<comment type="caution">
    <text evidence="6">The sequence shown here is derived from an EMBL/GenBank/DDBJ whole genome shotgun (WGS) entry which is preliminary data.</text>
</comment>
<gene>
    <name evidence="6" type="ORF">D3876_00150</name>
</gene>
<dbReference type="Proteomes" id="UP000286100">
    <property type="component" value="Unassembled WGS sequence"/>
</dbReference>
<evidence type="ECO:0000313" key="7">
    <source>
        <dbReference type="Proteomes" id="UP000286100"/>
    </source>
</evidence>
<name>A0A418WV30_9SPHN</name>
<dbReference type="SUPFAM" id="SSF52540">
    <property type="entry name" value="P-loop containing nucleoside triphosphate hydrolases"/>
    <property type="match status" value="1"/>
</dbReference>
<dbReference type="OrthoDB" id="9802264at2"/>
<dbReference type="InterPro" id="IPR050166">
    <property type="entry name" value="ABC_transporter_ATP-bind"/>
</dbReference>
<dbReference type="Pfam" id="PF00005">
    <property type="entry name" value="ABC_tran"/>
    <property type="match status" value="1"/>
</dbReference>
<protein>
    <submittedName>
        <fullName evidence="6">ABC transporter ATP-binding protein</fullName>
    </submittedName>
</protein>
<dbReference type="PANTHER" id="PTHR42788:SF13">
    <property type="entry name" value="ALIPHATIC SULFONATES IMPORT ATP-BINDING PROTEIN SSUB"/>
    <property type="match status" value="1"/>
</dbReference>
<dbReference type="PANTHER" id="PTHR42788">
    <property type="entry name" value="TAURINE IMPORT ATP-BINDING PROTEIN-RELATED"/>
    <property type="match status" value="1"/>
</dbReference>